<feature type="non-terminal residue" evidence="1">
    <location>
        <position position="1"/>
    </location>
</feature>
<evidence type="ECO:0000313" key="1">
    <source>
        <dbReference type="EMBL" id="GAF99136.1"/>
    </source>
</evidence>
<reference evidence="1" key="1">
    <citation type="journal article" date="2014" name="Front. Microbiol.">
        <title>High frequency of phylogenetically diverse reductive dehalogenase-homologous genes in deep subseafloor sedimentary metagenomes.</title>
        <authorList>
            <person name="Kawai M."/>
            <person name="Futagami T."/>
            <person name="Toyoda A."/>
            <person name="Takaki Y."/>
            <person name="Nishi S."/>
            <person name="Hori S."/>
            <person name="Arai W."/>
            <person name="Tsubouchi T."/>
            <person name="Morono Y."/>
            <person name="Uchiyama I."/>
            <person name="Ito T."/>
            <person name="Fujiyama A."/>
            <person name="Inagaki F."/>
            <person name="Takami H."/>
        </authorList>
    </citation>
    <scope>NUCLEOTIDE SEQUENCE</scope>
    <source>
        <strain evidence="1">Expedition CK06-06</strain>
    </source>
</reference>
<protein>
    <submittedName>
        <fullName evidence="1">Uncharacterized protein</fullName>
    </submittedName>
</protein>
<comment type="caution">
    <text evidence="1">The sequence shown here is derived from an EMBL/GenBank/DDBJ whole genome shotgun (WGS) entry which is preliminary data.</text>
</comment>
<proteinExistence type="predicted"/>
<gene>
    <name evidence="1" type="ORF">S01H1_22122</name>
</gene>
<feature type="non-terminal residue" evidence="1">
    <location>
        <position position="218"/>
    </location>
</feature>
<dbReference type="AlphaFoldDB" id="X0UIL5"/>
<dbReference type="EMBL" id="BARS01012416">
    <property type="protein sequence ID" value="GAF99136.1"/>
    <property type="molecule type" value="Genomic_DNA"/>
</dbReference>
<accession>X0UIL5</accession>
<name>X0UIL5_9ZZZZ</name>
<sequence>NRGGIAYSSREAAFGENLAVDNSAPYQILRSQGGTYTPSIVDQTIRVRAGGDGDDTAAGIGARTIDVTFLDTNWVTTVETLTLAGASASASTSATARRLIHANVVTVGAAGVANTDDIIIEHTTAGDEVGRIDAGLGEMQQAVYTVPAGFTAYITDIFVSVGQADSCDVRLFVIEDVTPVAAPFSALHEEWSVRDFVGADDFKLQTFIAVPEKSDIFM</sequence>
<organism evidence="1">
    <name type="scientific">marine sediment metagenome</name>
    <dbReference type="NCBI Taxonomy" id="412755"/>
    <lineage>
        <taxon>unclassified sequences</taxon>
        <taxon>metagenomes</taxon>
        <taxon>ecological metagenomes</taxon>
    </lineage>
</organism>